<organism evidence="3 4">
    <name type="scientific">Thiospirochaeta perfilievii</name>
    <dbReference type="NCBI Taxonomy" id="252967"/>
    <lineage>
        <taxon>Bacteria</taxon>
        <taxon>Pseudomonadati</taxon>
        <taxon>Spirochaetota</taxon>
        <taxon>Spirochaetia</taxon>
        <taxon>Spirochaetales</taxon>
        <taxon>Spirochaetaceae</taxon>
        <taxon>Thiospirochaeta</taxon>
    </lineage>
</organism>
<dbReference type="SUPFAM" id="SSF102405">
    <property type="entry name" value="MCP/YpsA-like"/>
    <property type="match status" value="1"/>
</dbReference>
<dbReference type="InterPro" id="IPR003488">
    <property type="entry name" value="DprA"/>
</dbReference>
<comment type="similarity">
    <text evidence="1">Belongs to the DprA/Smf family.</text>
</comment>
<evidence type="ECO:0000259" key="2">
    <source>
        <dbReference type="Pfam" id="PF02481"/>
    </source>
</evidence>
<dbReference type="PANTHER" id="PTHR43022:SF1">
    <property type="entry name" value="PROTEIN SMF"/>
    <property type="match status" value="1"/>
</dbReference>
<protein>
    <recommendedName>
        <fullName evidence="2">Smf/DprA SLOG domain-containing protein</fullName>
    </recommendedName>
</protein>
<dbReference type="AlphaFoldDB" id="A0A5C1QAW2"/>
<keyword evidence="4" id="KW-1185">Reference proteome</keyword>
<dbReference type="Pfam" id="PF02481">
    <property type="entry name" value="DNA_processg_A"/>
    <property type="match status" value="1"/>
</dbReference>
<accession>A0A5C1QAW2</accession>
<evidence type="ECO:0000313" key="3">
    <source>
        <dbReference type="EMBL" id="QEN03936.1"/>
    </source>
</evidence>
<feature type="domain" description="Smf/DprA SLOG" evidence="2">
    <location>
        <begin position="76"/>
        <end position="227"/>
    </location>
</feature>
<dbReference type="RefSeq" id="WP_149567193.1">
    <property type="nucleotide sequence ID" value="NZ_CP035807.1"/>
</dbReference>
<gene>
    <name evidence="3" type="ORF">EW093_04215</name>
</gene>
<dbReference type="InterPro" id="IPR057666">
    <property type="entry name" value="DrpA_SLOG"/>
</dbReference>
<name>A0A5C1QAW2_9SPIO</name>
<dbReference type="PANTHER" id="PTHR43022">
    <property type="entry name" value="PROTEIN SMF"/>
    <property type="match status" value="1"/>
</dbReference>
<dbReference type="GO" id="GO:0009294">
    <property type="term" value="P:DNA-mediated transformation"/>
    <property type="evidence" value="ECO:0007669"/>
    <property type="project" value="InterPro"/>
</dbReference>
<evidence type="ECO:0000313" key="4">
    <source>
        <dbReference type="Proteomes" id="UP000323824"/>
    </source>
</evidence>
<reference evidence="3 4" key="2">
    <citation type="submission" date="2019-09" db="EMBL/GenBank/DDBJ databases">
        <title>Complete Genome Sequence and Methylome Analysis of free living Spirochaetas.</title>
        <authorList>
            <person name="Leshcheva N."/>
            <person name="Mikheeva N."/>
        </authorList>
    </citation>
    <scope>NUCLEOTIDE SEQUENCE [LARGE SCALE GENOMIC DNA]</scope>
    <source>
        <strain evidence="3 4">P</strain>
    </source>
</reference>
<dbReference type="KEGG" id="sper:EW093_04215"/>
<sequence length="259" mass="29001">MDNILLLQMIPGFGIVKIRSFLEKNQALINDFNYFEYLVYKESGYKPSQFIDDVSRLKEQCFNLGVKIIHPPNLGVEYRPLLLYIKGDESLIINKKNIAVVGTREPSSTGVDIGSRFVLNAIESGWCIVSGLARGCDKLAHRVTITNGGSTIAVIPMGYRDGLAPWILDRGVFVSEYPPNTKVEKFRCVLRNRIIVGLSKGLFVIEAQEGSGTQHSLKYAIESKIPISYGVGFNGITRYSHTKIEDKSQFDLFLKNCIE</sequence>
<dbReference type="EMBL" id="CP035807">
    <property type="protein sequence ID" value="QEN03936.1"/>
    <property type="molecule type" value="Genomic_DNA"/>
</dbReference>
<evidence type="ECO:0000256" key="1">
    <source>
        <dbReference type="ARBA" id="ARBA00006525"/>
    </source>
</evidence>
<dbReference type="Gene3D" id="3.40.50.450">
    <property type="match status" value="1"/>
</dbReference>
<dbReference type="OrthoDB" id="9785707at2"/>
<dbReference type="Proteomes" id="UP000323824">
    <property type="component" value="Chromosome"/>
</dbReference>
<reference evidence="3 4" key="1">
    <citation type="submission" date="2019-02" db="EMBL/GenBank/DDBJ databases">
        <authorList>
            <person name="Fomenkov A."/>
            <person name="Dubinina G."/>
            <person name="Grabovich M."/>
            <person name="Vincze T."/>
            <person name="Roberts R.J."/>
        </authorList>
    </citation>
    <scope>NUCLEOTIDE SEQUENCE [LARGE SCALE GENOMIC DNA]</scope>
    <source>
        <strain evidence="3 4">P</strain>
    </source>
</reference>
<proteinExistence type="inferred from homology"/>